<dbReference type="OrthoDB" id="9796770at2"/>
<dbReference type="Gene3D" id="3.40.50.1820">
    <property type="entry name" value="alpha/beta hydrolase"/>
    <property type="match status" value="1"/>
</dbReference>
<evidence type="ECO:0000313" key="13">
    <source>
        <dbReference type="Proteomes" id="UP000218810"/>
    </source>
</evidence>
<dbReference type="InterPro" id="IPR002410">
    <property type="entry name" value="Peptidase_S33"/>
</dbReference>
<keyword evidence="4 8" id="KW-0031">Aminopeptidase</keyword>
<evidence type="ECO:0000256" key="7">
    <source>
        <dbReference type="ARBA" id="ARBA00022801"/>
    </source>
</evidence>
<dbReference type="GO" id="GO:0005737">
    <property type="term" value="C:cytoplasm"/>
    <property type="evidence" value="ECO:0007669"/>
    <property type="project" value="UniProtKB-SubCell"/>
</dbReference>
<evidence type="ECO:0000256" key="10">
    <source>
        <dbReference type="RuleBase" id="RU003421"/>
    </source>
</evidence>
<protein>
    <recommendedName>
        <fullName evidence="8 10">Proline iminopeptidase</fullName>
        <shortName evidence="8">PIP</shortName>
        <ecNumber evidence="8 10">3.4.11.5</ecNumber>
    </recommendedName>
    <alternativeName>
        <fullName evidence="8">Prolyl aminopeptidase</fullName>
    </alternativeName>
</protein>
<dbReference type="Proteomes" id="UP000218810">
    <property type="component" value="Unassembled WGS sequence"/>
</dbReference>
<dbReference type="RefSeq" id="WP_095719144.1">
    <property type="nucleotide sequence ID" value="NZ_NTGA01000029.1"/>
</dbReference>
<dbReference type="InterPro" id="IPR000073">
    <property type="entry name" value="AB_hydrolase_1"/>
</dbReference>
<dbReference type="InterPro" id="IPR005944">
    <property type="entry name" value="Pro_iminopeptidase"/>
</dbReference>
<reference evidence="13" key="1">
    <citation type="submission" date="2017-09" db="EMBL/GenBank/DDBJ databases">
        <authorList>
            <person name="Zhang Y."/>
            <person name="Huang X."/>
            <person name="Liu J."/>
            <person name="Lu L."/>
            <person name="Peng K."/>
        </authorList>
    </citation>
    <scope>NUCLEOTIDE SEQUENCE [LARGE SCALE GENOMIC DNA]</scope>
    <source>
        <strain evidence="13">S-XJ-1</strain>
    </source>
</reference>
<comment type="catalytic activity">
    <reaction evidence="1 8 10">
        <text>Release of N-terminal proline from a peptide.</text>
        <dbReference type="EC" id="3.4.11.5"/>
    </reaction>
</comment>
<evidence type="ECO:0000256" key="8">
    <source>
        <dbReference type="PIRNR" id="PIRNR006431"/>
    </source>
</evidence>
<keyword evidence="6 8" id="KW-0645">Protease</keyword>
<dbReference type="PIRSF" id="PIRSF006431">
    <property type="entry name" value="Pept_S33"/>
    <property type="match status" value="1"/>
</dbReference>
<feature type="domain" description="AB hydrolase-1" evidence="11">
    <location>
        <begin position="42"/>
        <end position="313"/>
    </location>
</feature>
<dbReference type="Pfam" id="PF00561">
    <property type="entry name" value="Abhydrolase_1"/>
    <property type="match status" value="1"/>
</dbReference>
<dbReference type="PRINTS" id="PR00111">
    <property type="entry name" value="ABHYDROLASE"/>
</dbReference>
<dbReference type="PRINTS" id="PR00793">
    <property type="entry name" value="PROAMNOPTASE"/>
</dbReference>
<keyword evidence="7 8" id="KW-0378">Hydrolase</keyword>
<dbReference type="NCBIfam" id="TIGR01249">
    <property type="entry name" value="pro_imino_pep_1"/>
    <property type="match status" value="1"/>
</dbReference>
<evidence type="ECO:0000313" key="12">
    <source>
        <dbReference type="EMBL" id="PAY22115.1"/>
    </source>
</evidence>
<dbReference type="EC" id="3.4.11.5" evidence="8 10"/>
<evidence type="ECO:0000256" key="2">
    <source>
        <dbReference type="ARBA" id="ARBA00004496"/>
    </source>
</evidence>
<evidence type="ECO:0000256" key="1">
    <source>
        <dbReference type="ARBA" id="ARBA00001585"/>
    </source>
</evidence>
<evidence type="ECO:0000256" key="9">
    <source>
        <dbReference type="PIRSR" id="PIRSR006431-1"/>
    </source>
</evidence>
<comment type="subcellular location">
    <subcellularLocation>
        <location evidence="2 8">Cytoplasm</location>
    </subcellularLocation>
</comment>
<sequence length="331" mass="36456">MTPQTTLRTPYPRIAPYETGMLDAGDGQRLYWECSGNPDGAPVLFVHGGPGGGTTPEHRRMFDPESYRIILVDQRGCGRSTPHVADGADLAVNTTWHLTADLERLRESLGIDRWLVFGGSWGTTLALAYAQQHPDRVRGLVLRGIFLCRPSEIDWFYRGGAAHLFPDAWEGYLAPLVAAEGAETVHRDGFDHVAAYHRLLHCGDPAVEIAAARAWTTWETTTSTLLPRPPAADGDEADRFALAFARIENHYFVNDAFLGGRAILDRMDRVAQLPAVIVHGRYDVVCPVTSAWELHAAWPGSELHIVADAGHAMAEPGTTHHLLEATDRFRP</sequence>
<proteinExistence type="inferred from homology"/>
<evidence type="ECO:0000256" key="4">
    <source>
        <dbReference type="ARBA" id="ARBA00022438"/>
    </source>
</evidence>
<accession>A0A2A2WLR9</accession>
<dbReference type="GO" id="GO:0004177">
    <property type="term" value="F:aminopeptidase activity"/>
    <property type="evidence" value="ECO:0007669"/>
    <property type="project" value="UniProtKB-UniRule"/>
</dbReference>
<dbReference type="SUPFAM" id="SSF53474">
    <property type="entry name" value="alpha/beta-Hydrolases"/>
    <property type="match status" value="1"/>
</dbReference>
<keyword evidence="13" id="KW-1185">Reference proteome</keyword>
<dbReference type="InterPro" id="IPR029058">
    <property type="entry name" value="AB_hydrolase_fold"/>
</dbReference>
<keyword evidence="5 8" id="KW-0963">Cytoplasm</keyword>
<comment type="caution">
    <text evidence="12">The sequence shown here is derived from an EMBL/GenBank/DDBJ whole genome shotgun (WGS) entry which is preliminary data.</text>
</comment>
<evidence type="ECO:0000256" key="6">
    <source>
        <dbReference type="ARBA" id="ARBA00022670"/>
    </source>
</evidence>
<name>A0A2A2WLR9_9ACTN</name>
<evidence type="ECO:0000256" key="5">
    <source>
        <dbReference type="ARBA" id="ARBA00022490"/>
    </source>
</evidence>
<dbReference type="PANTHER" id="PTHR43722">
    <property type="entry name" value="PROLINE IMINOPEPTIDASE"/>
    <property type="match status" value="1"/>
</dbReference>
<dbReference type="AlphaFoldDB" id="A0A2A2WLR9"/>
<organism evidence="12 13">
    <name type="scientific">Dietzia natronolimnaea</name>
    <dbReference type="NCBI Taxonomy" id="161920"/>
    <lineage>
        <taxon>Bacteria</taxon>
        <taxon>Bacillati</taxon>
        <taxon>Actinomycetota</taxon>
        <taxon>Actinomycetes</taxon>
        <taxon>Mycobacteriales</taxon>
        <taxon>Dietziaceae</taxon>
        <taxon>Dietzia</taxon>
    </lineage>
</organism>
<comment type="similarity">
    <text evidence="3 8 10">Belongs to the peptidase S33 family.</text>
</comment>
<feature type="active site" description="Nucleophile" evidence="9">
    <location>
        <position position="120"/>
    </location>
</feature>
<gene>
    <name evidence="12" type="primary">pip</name>
    <name evidence="12" type="ORF">CEY15_15170</name>
</gene>
<feature type="active site" description="Proton donor" evidence="9">
    <location>
        <position position="311"/>
    </location>
</feature>
<dbReference type="EMBL" id="NTGA01000029">
    <property type="protein sequence ID" value="PAY22115.1"/>
    <property type="molecule type" value="Genomic_DNA"/>
</dbReference>
<evidence type="ECO:0000256" key="3">
    <source>
        <dbReference type="ARBA" id="ARBA00010088"/>
    </source>
</evidence>
<evidence type="ECO:0000259" key="11">
    <source>
        <dbReference type="Pfam" id="PF00561"/>
    </source>
</evidence>
<feature type="active site" evidence="9">
    <location>
        <position position="283"/>
    </location>
</feature>
<dbReference type="PANTHER" id="PTHR43722:SF1">
    <property type="entry name" value="PROLINE IMINOPEPTIDASE"/>
    <property type="match status" value="1"/>
</dbReference>
<dbReference type="GO" id="GO:0006508">
    <property type="term" value="P:proteolysis"/>
    <property type="evidence" value="ECO:0007669"/>
    <property type="project" value="UniProtKB-KW"/>
</dbReference>